<dbReference type="AlphaFoldDB" id="A0A131YHE6"/>
<evidence type="ECO:0000256" key="1">
    <source>
        <dbReference type="SAM" id="SignalP"/>
    </source>
</evidence>
<organism evidence="2">
    <name type="scientific">Rhipicephalus appendiculatus</name>
    <name type="common">Brown ear tick</name>
    <dbReference type="NCBI Taxonomy" id="34631"/>
    <lineage>
        <taxon>Eukaryota</taxon>
        <taxon>Metazoa</taxon>
        <taxon>Ecdysozoa</taxon>
        <taxon>Arthropoda</taxon>
        <taxon>Chelicerata</taxon>
        <taxon>Arachnida</taxon>
        <taxon>Acari</taxon>
        <taxon>Parasitiformes</taxon>
        <taxon>Ixodida</taxon>
        <taxon>Ixodoidea</taxon>
        <taxon>Ixodidae</taxon>
        <taxon>Rhipicephalinae</taxon>
        <taxon>Rhipicephalus</taxon>
        <taxon>Rhipicephalus</taxon>
    </lineage>
</organism>
<reference evidence="2" key="1">
    <citation type="journal article" date="2016" name="Ticks Tick Borne Dis.">
        <title>De novo assembly and annotation of the salivary gland transcriptome of Rhipicephalus appendiculatus male and female ticks during blood feeding.</title>
        <authorList>
            <person name="de Castro M.H."/>
            <person name="de Klerk D."/>
            <person name="Pienaar R."/>
            <person name="Latif A.A."/>
            <person name="Rees D.J."/>
            <person name="Mans B.J."/>
        </authorList>
    </citation>
    <scope>NUCLEOTIDE SEQUENCE</scope>
    <source>
        <tissue evidence="2">Salivary glands</tissue>
    </source>
</reference>
<protein>
    <recommendedName>
        <fullName evidence="3">Secreted protein</fullName>
    </recommendedName>
</protein>
<evidence type="ECO:0008006" key="3">
    <source>
        <dbReference type="Google" id="ProtNLM"/>
    </source>
</evidence>
<keyword evidence="1" id="KW-0732">Signal</keyword>
<feature type="chain" id="PRO_5007285140" description="Secreted protein" evidence="1">
    <location>
        <begin position="19"/>
        <end position="85"/>
    </location>
</feature>
<dbReference type="EMBL" id="GEDV01011216">
    <property type="protein sequence ID" value="JAP77341.1"/>
    <property type="molecule type" value="Transcribed_RNA"/>
</dbReference>
<name>A0A131YHE6_RHIAP</name>
<accession>A0A131YHE6</accession>
<proteinExistence type="predicted"/>
<evidence type="ECO:0000313" key="2">
    <source>
        <dbReference type="EMBL" id="JAP77341.1"/>
    </source>
</evidence>
<sequence>MLLIFSLMTLAFSVCTFTQHTKSSCEGSWTLSDITLGLHSQSHVCFCAVSSSTTDCACADARRVRVIPFLRIDGRCTCLLRSVAK</sequence>
<feature type="signal peptide" evidence="1">
    <location>
        <begin position="1"/>
        <end position="18"/>
    </location>
</feature>